<feature type="transmembrane region" description="Helical" evidence="1">
    <location>
        <begin position="197"/>
        <end position="218"/>
    </location>
</feature>
<protein>
    <submittedName>
        <fullName evidence="3">Putative membrane protein</fullName>
    </submittedName>
</protein>
<feature type="transmembrane region" description="Helical" evidence="1">
    <location>
        <begin position="308"/>
        <end position="326"/>
    </location>
</feature>
<dbReference type="Proteomes" id="UP000294902">
    <property type="component" value="Unassembled WGS sequence"/>
</dbReference>
<keyword evidence="2" id="KW-0732">Signal</keyword>
<dbReference type="PANTHER" id="PTHR41771:SF1">
    <property type="entry name" value="MEMBRANE PROTEIN"/>
    <property type="match status" value="1"/>
</dbReference>
<evidence type="ECO:0000313" key="4">
    <source>
        <dbReference type="Proteomes" id="UP000294902"/>
    </source>
</evidence>
<dbReference type="PANTHER" id="PTHR41771">
    <property type="entry name" value="MEMBRANE PROTEIN-RELATED"/>
    <property type="match status" value="1"/>
</dbReference>
<reference evidence="3 4" key="1">
    <citation type="submission" date="2019-03" db="EMBL/GenBank/DDBJ databases">
        <title>Genomic Encyclopedia of Type Strains, Phase IV (KMG-IV): sequencing the most valuable type-strain genomes for metagenomic binning, comparative biology and taxonomic classification.</title>
        <authorList>
            <person name="Goeker M."/>
        </authorList>
    </citation>
    <scope>NUCLEOTIDE SEQUENCE [LARGE SCALE GENOMIC DNA]</scope>
    <source>
        <strain evidence="3 4">DSM 24629</strain>
    </source>
</reference>
<feature type="transmembrane region" description="Helical" evidence="1">
    <location>
        <begin position="145"/>
        <end position="163"/>
    </location>
</feature>
<organism evidence="3 4">
    <name type="scientific">Natranaerovirga pectinivora</name>
    <dbReference type="NCBI Taxonomy" id="682400"/>
    <lineage>
        <taxon>Bacteria</taxon>
        <taxon>Bacillati</taxon>
        <taxon>Bacillota</taxon>
        <taxon>Clostridia</taxon>
        <taxon>Lachnospirales</taxon>
        <taxon>Natranaerovirgaceae</taxon>
        <taxon>Natranaerovirga</taxon>
    </lineage>
</organism>
<name>A0A4R3MMD0_9FIRM</name>
<dbReference type="RefSeq" id="WP_132253080.1">
    <property type="nucleotide sequence ID" value="NZ_SMAL01000007.1"/>
</dbReference>
<keyword evidence="1" id="KW-0812">Transmembrane</keyword>
<dbReference type="AlphaFoldDB" id="A0A4R3MMD0"/>
<keyword evidence="1" id="KW-1133">Transmembrane helix</keyword>
<gene>
    <name evidence="3" type="ORF">EDC18_107169</name>
</gene>
<accession>A0A4R3MMD0</accession>
<feature type="transmembrane region" description="Helical" evidence="1">
    <location>
        <begin position="346"/>
        <end position="368"/>
    </location>
</feature>
<dbReference type="EMBL" id="SMAL01000007">
    <property type="protein sequence ID" value="TCT14100.1"/>
    <property type="molecule type" value="Genomic_DNA"/>
</dbReference>
<feature type="signal peptide" evidence="2">
    <location>
        <begin position="1"/>
        <end position="26"/>
    </location>
</feature>
<dbReference type="InterPro" id="IPR012507">
    <property type="entry name" value="YibE_F"/>
</dbReference>
<dbReference type="OrthoDB" id="5753718at2"/>
<dbReference type="Pfam" id="PF07907">
    <property type="entry name" value="YibE_F"/>
    <property type="match status" value="1"/>
</dbReference>
<keyword evidence="1" id="KW-0472">Membrane</keyword>
<feature type="transmembrane region" description="Helical" evidence="1">
    <location>
        <begin position="169"/>
        <end position="190"/>
    </location>
</feature>
<feature type="transmembrane region" description="Helical" evidence="1">
    <location>
        <begin position="121"/>
        <end position="138"/>
    </location>
</feature>
<keyword evidence="4" id="KW-1185">Reference proteome</keyword>
<proteinExistence type="predicted"/>
<evidence type="ECO:0000256" key="1">
    <source>
        <dbReference type="SAM" id="Phobius"/>
    </source>
</evidence>
<evidence type="ECO:0000256" key="2">
    <source>
        <dbReference type="SAM" id="SignalP"/>
    </source>
</evidence>
<sequence>MILRKTISSFLIVLILLLGISSNVLANEERDELYTGEVISIISDEKIEYETSGGAYTFRQQVMKVKLLDGKYQGQLVEVVNDIDDMMAYQLIVSKGDKVIVFLSEYDNQFRIFDMKRDSQILWLVILFMAIMLIIGGWKGFKSILSLLITLIAIVGVFLPRVLKGDNPLVLSIIISIIVTFFTILIISGVNKKSITAIMGISFGVISAGLIALIFGQLTHLTGIASSEAQMLMYIPQVLNEGLQLDFGDLLFASILLGTLGAVMDVCISIASAISEIYDANPALKVRQLFWSGMNIGRDIMGTMSNTLILAYVGSSIHIMLLYLAYELPLKDILNQELVATEIVRALTGTIGLVLSIPLTALTGAILYKKNFFKRAN</sequence>
<feature type="transmembrane region" description="Helical" evidence="1">
    <location>
        <begin position="250"/>
        <end position="278"/>
    </location>
</feature>
<evidence type="ECO:0000313" key="3">
    <source>
        <dbReference type="EMBL" id="TCT14100.1"/>
    </source>
</evidence>
<feature type="chain" id="PRO_5020871665" evidence="2">
    <location>
        <begin position="27"/>
        <end position="377"/>
    </location>
</feature>
<comment type="caution">
    <text evidence="3">The sequence shown here is derived from an EMBL/GenBank/DDBJ whole genome shotgun (WGS) entry which is preliminary data.</text>
</comment>